<accession>A0ABX1QRE1</accession>
<dbReference type="EMBL" id="JAAAUB010000031">
    <property type="protein sequence ID" value="NMH17559.1"/>
    <property type="molecule type" value="Genomic_DNA"/>
</dbReference>
<organism evidence="1 2">
    <name type="scientific">Tepidiphilus baoligensis</name>
    <dbReference type="NCBI Taxonomy" id="2698687"/>
    <lineage>
        <taxon>Bacteria</taxon>
        <taxon>Pseudomonadati</taxon>
        <taxon>Pseudomonadota</taxon>
        <taxon>Hydrogenophilia</taxon>
        <taxon>Hydrogenophilales</taxon>
        <taxon>Hydrogenophilaceae</taxon>
        <taxon>Tepidiphilus</taxon>
    </lineage>
</organism>
<evidence type="ECO:0000313" key="1">
    <source>
        <dbReference type="EMBL" id="NMH17559.1"/>
    </source>
</evidence>
<protein>
    <submittedName>
        <fullName evidence="1">Uncharacterized protein</fullName>
    </submittedName>
</protein>
<dbReference type="RefSeq" id="WP_169116525.1">
    <property type="nucleotide sequence ID" value="NZ_JAAAUB010000031.1"/>
</dbReference>
<keyword evidence="2" id="KW-1185">Reference proteome</keyword>
<dbReference type="Proteomes" id="UP000669605">
    <property type="component" value="Unassembled WGS sequence"/>
</dbReference>
<gene>
    <name evidence="1" type="ORF">GV368_10805</name>
</gene>
<evidence type="ECO:0000313" key="2">
    <source>
        <dbReference type="Proteomes" id="UP000669605"/>
    </source>
</evidence>
<sequence>MAKGEIANMQIFALKGNVSEIPDVAPAVRERARAVRARLDAIRRQSPPPDDHLPAITDEQLERIRAFGPRELHRLSLIDFLATELPPFLRDSSRHRI</sequence>
<reference evidence="1 2" key="1">
    <citation type="journal article" date="2020" name="Curr. Microbiol.">
        <title>Tepidiphilus baoligensis sp. nov., a Novel Bacterium of the Family Hydrogenophilaceae Isolated from an Oil Reservoir.</title>
        <authorList>
            <person name="Zhang X."/>
            <person name="Wang G."/>
            <person name="Ma X."/>
            <person name="Yu J."/>
            <person name="You J."/>
            <person name="Xue Y."/>
            <person name="Ma Y."/>
        </authorList>
    </citation>
    <scope>NUCLEOTIDE SEQUENCE [LARGE SCALE GENOMIC DNA]</scope>
    <source>
        <strain evidence="1 2">B18-69</strain>
    </source>
</reference>
<proteinExistence type="predicted"/>
<name>A0ABX1QRE1_9PROT</name>
<comment type="caution">
    <text evidence="1">The sequence shown here is derived from an EMBL/GenBank/DDBJ whole genome shotgun (WGS) entry which is preliminary data.</text>
</comment>